<evidence type="ECO:0000313" key="2">
    <source>
        <dbReference type="EMBL" id="CAE7771140.1"/>
    </source>
</evidence>
<dbReference type="Proteomes" id="UP000601435">
    <property type="component" value="Unassembled WGS sequence"/>
</dbReference>
<keyword evidence="1" id="KW-0812">Transmembrane</keyword>
<name>A0A812Y8G5_9DINO</name>
<reference evidence="2" key="1">
    <citation type="submission" date="2021-02" db="EMBL/GenBank/DDBJ databases">
        <authorList>
            <person name="Dougan E. K."/>
            <person name="Rhodes N."/>
            <person name="Thang M."/>
            <person name="Chan C."/>
        </authorList>
    </citation>
    <scope>NUCLEOTIDE SEQUENCE</scope>
</reference>
<protein>
    <submittedName>
        <fullName evidence="2">Nap1 protein</fullName>
    </submittedName>
</protein>
<proteinExistence type="predicted"/>
<organism evidence="2 3">
    <name type="scientific">Symbiodinium necroappetens</name>
    <dbReference type="NCBI Taxonomy" id="1628268"/>
    <lineage>
        <taxon>Eukaryota</taxon>
        <taxon>Sar</taxon>
        <taxon>Alveolata</taxon>
        <taxon>Dinophyceae</taxon>
        <taxon>Suessiales</taxon>
        <taxon>Symbiodiniaceae</taxon>
        <taxon>Symbiodinium</taxon>
    </lineage>
</organism>
<keyword evidence="3" id="KW-1185">Reference proteome</keyword>
<keyword evidence="1" id="KW-0472">Membrane</keyword>
<evidence type="ECO:0000256" key="1">
    <source>
        <dbReference type="SAM" id="Phobius"/>
    </source>
</evidence>
<dbReference type="EMBL" id="CAJNJA010041009">
    <property type="protein sequence ID" value="CAE7771140.1"/>
    <property type="molecule type" value="Genomic_DNA"/>
</dbReference>
<comment type="caution">
    <text evidence="2">The sequence shown here is derived from an EMBL/GenBank/DDBJ whole genome shotgun (WGS) entry which is preliminary data.</text>
</comment>
<feature type="transmembrane region" description="Helical" evidence="1">
    <location>
        <begin position="49"/>
        <end position="68"/>
    </location>
</feature>
<sequence length="123" mass="14537">MTGANINDGSANYYYWTDRLVTAVVPQVLMSVPLFRDFMSETAMGLMHSAWGFCPVVLKLWPVWLFLLKREGWSRLMKKQQTEFLAKWKKTYCKERAEHNHVEAYALFYPITHDSFFQDMSLE</sequence>
<keyword evidence="1" id="KW-1133">Transmembrane helix</keyword>
<accession>A0A812Y8G5</accession>
<evidence type="ECO:0000313" key="3">
    <source>
        <dbReference type="Proteomes" id="UP000601435"/>
    </source>
</evidence>
<gene>
    <name evidence="2" type="primary">Nap1</name>
    <name evidence="2" type="ORF">SNEC2469_LOCUS22528</name>
</gene>
<dbReference type="AlphaFoldDB" id="A0A812Y8G5"/>